<organism evidence="3 4">
    <name type="scientific">Jaminaea rosea</name>
    <dbReference type="NCBI Taxonomy" id="1569628"/>
    <lineage>
        <taxon>Eukaryota</taxon>
        <taxon>Fungi</taxon>
        <taxon>Dikarya</taxon>
        <taxon>Basidiomycota</taxon>
        <taxon>Ustilaginomycotina</taxon>
        <taxon>Exobasidiomycetes</taxon>
        <taxon>Microstromatales</taxon>
        <taxon>Microstromatales incertae sedis</taxon>
        <taxon>Jaminaea</taxon>
    </lineage>
</organism>
<keyword evidence="4" id="KW-1185">Reference proteome</keyword>
<evidence type="ECO:0000313" key="3">
    <source>
        <dbReference type="EMBL" id="PWN25296.1"/>
    </source>
</evidence>
<accession>A0A316UJ56</accession>
<name>A0A316UJ56_9BASI</name>
<protein>
    <recommendedName>
        <fullName evidence="5">Alpha/beta-hydrolase</fullName>
    </recommendedName>
</protein>
<dbReference type="PANTHER" id="PTHR35560:SF3">
    <property type="entry name" value="PEPTIDASE S9 PROLYL OLIGOPEPTIDASE CATALYTIC DOMAIN-CONTAINING PROTEIN"/>
    <property type="match status" value="1"/>
</dbReference>
<dbReference type="PANTHER" id="PTHR35560">
    <property type="entry name" value="BLL0132 PROTEIN"/>
    <property type="match status" value="1"/>
</dbReference>
<evidence type="ECO:0000256" key="1">
    <source>
        <dbReference type="SAM" id="MobiDB-lite"/>
    </source>
</evidence>
<feature type="compositionally biased region" description="Polar residues" evidence="1">
    <location>
        <begin position="86"/>
        <end position="98"/>
    </location>
</feature>
<feature type="chain" id="PRO_5016373617" description="Alpha/beta-hydrolase" evidence="2">
    <location>
        <begin position="27"/>
        <end position="446"/>
    </location>
</feature>
<dbReference type="RefSeq" id="XP_025359908.1">
    <property type="nucleotide sequence ID" value="XM_025506912.1"/>
</dbReference>
<dbReference type="STRING" id="1569628.A0A316UJ56"/>
<sequence>MSSSASFRWLFVALVAFVYCVASANAEKAGFIQVRSPHPHPHAQPGLISSLVETVTGKRPAPARPLGELQKSTVPSSAPPPVASSIKKTQTKASSAVKNPSKRPVGAFATTYPLSAGDLFVWQSKNPHNEADTESATIIIHGVDRNAGDYFTTLNTTWKAARNQNLARAPAKSMLIAPLFFDQVYDKGLYDPTTLAWGENNAWCLGEGSTNPSGSGLSSLSALDELVARFSNRKNFPNMKYITFVGHGCGGMTLQRYAALTSSSSNGVPIRYVVGNPSSMLYWSRDRPSDSFNANSCPYYNSFFFGLDDFYIPYPKNKNSAQLFKSYVQRDVRYLVSLDDNGGGDQTCEAKAAGGVARKSRTLAYWKYINILSGKKASDYSQFPGSFTRLQKSQQGGNSDNEFVDDVKAKDFTGVNFAHQLVQLSGVGHNAPAVLTSSQGRKAIFA</sequence>
<dbReference type="Gene3D" id="3.40.50.1820">
    <property type="entry name" value="alpha/beta hydrolase"/>
    <property type="match status" value="1"/>
</dbReference>
<dbReference type="AlphaFoldDB" id="A0A316UJ56"/>
<dbReference type="OrthoDB" id="5985073at2759"/>
<feature type="signal peptide" evidence="2">
    <location>
        <begin position="1"/>
        <end position="26"/>
    </location>
</feature>
<evidence type="ECO:0000313" key="4">
    <source>
        <dbReference type="Proteomes" id="UP000245884"/>
    </source>
</evidence>
<feature type="region of interest" description="Disordered" evidence="1">
    <location>
        <begin position="58"/>
        <end position="100"/>
    </location>
</feature>
<evidence type="ECO:0008006" key="5">
    <source>
        <dbReference type="Google" id="ProtNLM"/>
    </source>
</evidence>
<keyword evidence="2" id="KW-0732">Signal</keyword>
<proteinExistence type="predicted"/>
<dbReference type="Proteomes" id="UP000245884">
    <property type="component" value="Unassembled WGS sequence"/>
</dbReference>
<dbReference type="InterPro" id="IPR029058">
    <property type="entry name" value="AB_hydrolase_fold"/>
</dbReference>
<reference evidence="3 4" key="1">
    <citation type="journal article" date="2018" name="Mol. Biol. Evol.">
        <title>Broad Genomic Sampling Reveals a Smut Pathogenic Ancestry of the Fungal Clade Ustilaginomycotina.</title>
        <authorList>
            <person name="Kijpornyongpan T."/>
            <person name="Mondo S.J."/>
            <person name="Barry K."/>
            <person name="Sandor L."/>
            <person name="Lee J."/>
            <person name="Lipzen A."/>
            <person name="Pangilinan J."/>
            <person name="LaButti K."/>
            <person name="Hainaut M."/>
            <person name="Henrissat B."/>
            <person name="Grigoriev I.V."/>
            <person name="Spatafora J.W."/>
            <person name="Aime M.C."/>
        </authorList>
    </citation>
    <scope>NUCLEOTIDE SEQUENCE [LARGE SCALE GENOMIC DNA]</scope>
    <source>
        <strain evidence="3 4">MCA 5214</strain>
    </source>
</reference>
<dbReference type="EMBL" id="KZ819676">
    <property type="protein sequence ID" value="PWN25296.1"/>
    <property type="molecule type" value="Genomic_DNA"/>
</dbReference>
<dbReference type="GeneID" id="37028735"/>
<evidence type="ECO:0000256" key="2">
    <source>
        <dbReference type="SAM" id="SignalP"/>
    </source>
</evidence>
<gene>
    <name evidence="3" type="ORF">BDZ90DRAFT_234141</name>
</gene>